<dbReference type="RefSeq" id="XP_056057798.1">
    <property type="nucleotide sequence ID" value="XM_056201148.1"/>
</dbReference>
<dbReference type="GO" id="GO:0000981">
    <property type="term" value="F:DNA-binding transcription factor activity, RNA polymerase II-specific"/>
    <property type="evidence" value="ECO:0007669"/>
    <property type="project" value="InterPro"/>
</dbReference>
<comment type="caution">
    <text evidence="9">The sequence shown here is derived from an EMBL/GenBank/DDBJ whole genome shotgun (WGS) entry which is preliminary data.</text>
</comment>
<proteinExistence type="predicted"/>
<feature type="domain" description="Zn(2)-C6 fungal-type" evidence="8">
    <location>
        <begin position="37"/>
        <end position="68"/>
    </location>
</feature>
<dbReference type="PROSITE" id="PS00463">
    <property type="entry name" value="ZN2_CY6_FUNGAL_1"/>
    <property type="match status" value="1"/>
</dbReference>
<dbReference type="InterPro" id="IPR051711">
    <property type="entry name" value="Stress_Response_Reg"/>
</dbReference>
<comment type="subcellular location">
    <subcellularLocation>
        <location evidence="1">Nucleus</location>
    </subcellularLocation>
</comment>
<dbReference type="GO" id="GO:0043565">
    <property type="term" value="F:sequence-specific DNA binding"/>
    <property type="evidence" value="ECO:0007669"/>
    <property type="project" value="TreeGrafter"/>
</dbReference>
<dbReference type="GO" id="GO:0005634">
    <property type="term" value="C:nucleus"/>
    <property type="evidence" value="ECO:0007669"/>
    <property type="project" value="UniProtKB-SubCell"/>
</dbReference>
<dbReference type="Gene3D" id="4.10.240.10">
    <property type="entry name" value="Zn(2)-C6 fungal-type DNA-binding domain"/>
    <property type="match status" value="1"/>
</dbReference>
<dbReference type="AlphaFoldDB" id="A0A9W8QK76"/>
<dbReference type="PROSITE" id="PS50048">
    <property type="entry name" value="ZN2_CY6_FUNGAL_2"/>
    <property type="match status" value="1"/>
</dbReference>
<evidence type="ECO:0000259" key="8">
    <source>
        <dbReference type="PROSITE" id="PS50048"/>
    </source>
</evidence>
<evidence type="ECO:0000256" key="1">
    <source>
        <dbReference type="ARBA" id="ARBA00004123"/>
    </source>
</evidence>
<evidence type="ECO:0000256" key="6">
    <source>
        <dbReference type="ARBA" id="ARBA00023242"/>
    </source>
</evidence>
<dbReference type="InterPro" id="IPR007219">
    <property type="entry name" value="XnlR_reg_dom"/>
</dbReference>
<feature type="compositionally biased region" description="Polar residues" evidence="7">
    <location>
        <begin position="1"/>
        <end position="17"/>
    </location>
</feature>
<evidence type="ECO:0000313" key="10">
    <source>
        <dbReference type="Proteomes" id="UP001144673"/>
    </source>
</evidence>
<feature type="region of interest" description="Disordered" evidence="7">
    <location>
        <begin position="1"/>
        <end position="34"/>
    </location>
</feature>
<protein>
    <recommendedName>
        <fullName evidence="8">Zn(2)-C6 fungal-type domain-containing protein</fullName>
    </recommendedName>
</protein>
<evidence type="ECO:0000256" key="3">
    <source>
        <dbReference type="ARBA" id="ARBA00023015"/>
    </source>
</evidence>
<dbReference type="Pfam" id="PF00172">
    <property type="entry name" value="Zn_clus"/>
    <property type="match status" value="1"/>
</dbReference>
<organism evidence="9 10">
    <name type="scientific">Akanthomyces muscarius</name>
    <name type="common">Entomopathogenic fungus</name>
    <name type="synonym">Lecanicillium muscarium</name>
    <dbReference type="NCBI Taxonomy" id="2231603"/>
    <lineage>
        <taxon>Eukaryota</taxon>
        <taxon>Fungi</taxon>
        <taxon>Dikarya</taxon>
        <taxon>Ascomycota</taxon>
        <taxon>Pezizomycotina</taxon>
        <taxon>Sordariomycetes</taxon>
        <taxon>Hypocreomycetidae</taxon>
        <taxon>Hypocreales</taxon>
        <taxon>Cordycipitaceae</taxon>
        <taxon>Akanthomyces</taxon>
    </lineage>
</organism>
<dbReference type="SMART" id="SM00066">
    <property type="entry name" value="GAL4"/>
    <property type="match status" value="1"/>
</dbReference>
<evidence type="ECO:0000256" key="4">
    <source>
        <dbReference type="ARBA" id="ARBA00023125"/>
    </source>
</evidence>
<keyword evidence="3" id="KW-0805">Transcription regulation</keyword>
<dbReference type="CDD" id="cd12148">
    <property type="entry name" value="fungal_TF_MHR"/>
    <property type="match status" value="1"/>
</dbReference>
<dbReference type="CDD" id="cd00067">
    <property type="entry name" value="GAL4"/>
    <property type="match status" value="1"/>
</dbReference>
<keyword evidence="2" id="KW-0479">Metal-binding</keyword>
<reference evidence="9" key="1">
    <citation type="journal article" date="2023" name="Access Microbiol">
        <title>De-novo genome assembly for Akanthomyces muscarius, a biocontrol agent of insect agricultural pests.</title>
        <authorList>
            <person name="Erdos Z."/>
            <person name="Studholme D.J."/>
            <person name="Raymond B."/>
            <person name="Sharma M."/>
        </authorList>
    </citation>
    <scope>NUCLEOTIDE SEQUENCE</scope>
    <source>
        <strain evidence="9">Ve6</strain>
    </source>
</reference>
<dbReference type="Proteomes" id="UP001144673">
    <property type="component" value="Unassembled WGS sequence"/>
</dbReference>
<evidence type="ECO:0000313" key="9">
    <source>
        <dbReference type="EMBL" id="KAJ4159993.1"/>
    </source>
</evidence>
<sequence length="694" mass="76503">MPRTRANQRSQTAQSRTAPAASRRGRSSVAPVKKSIACSRCHAQKSRCSGGTPCAKCLSAGYGEQCQYVSRDRMVRVSESYLEQLHRDSQELHNDRVPAQNQHTPARAAPQTQSSEPVASLQSNIFSEKFPSSTKADSVLPIHIGETAATVFAARVCQCVGGSETSTHSLRWNYVDEADLAILLKEDTPWPSLAQARLLVQTALTHVNPAFHLALRKDTLHLLNDVYKKRSFSNVGIKSKYFALFALGRLYSTSPYSGDSAIPGSAYFAQALSLMHIPPERPSIMHLEAMLSVALFYQYLNRFHSAYSLVGNALRLALSFRLNYNTSNGSLSAVNREHRVRLWWSIYIMDRFWGLRSGLPVQVSDDDIHVSLPKTPAGDMQREQFLDPALQIAGIGLARLAGTISQDLYGPKKKDENFMQREQKLLALSQQWVEALPGHLRLLSFGPSPKTITVMHLQLNYCIMLAISPALLHMLSSKAETGSDAFHTSPAISKIREVCVHTAKHSFALCVEAWTSGSIGMFSYDFPGFLFTAALALLVSAYIQKETIVGITAIDTVNEVLQKLADSGNLSARDFLDHLNFVIKCFEEASIKSSRPAAELALQQDDDVSVSLSRPASDSLRPSHEVCNDGFDVFGNIASTFLDAGAIATQSGFNQASMQDFLAQADTSLTHDGSTFLDDPMLSFWWLDKPLYIE</sequence>
<dbReference type="PANTHER" id="PTHR47540:SF6">
    <property type="entry name" value="ZN(II)2CYS6 TRANSCRIPTION FACTOR (EUROFUNG)"/>
    <property type="match status" value="1"/>
</dbReference>
<feature type="region of interest" description="Disordered" evidence="7">
    <location>
        <begin position="99"/>
        <end position="118"/>
    </location>
</feature>
<dbReference type="GO" id="GO:0006351">
    <property type="term" value="P:DNA-templated transcription"/>
    <property type="evidence" value="ECO:0007669"/>
    <property type="project" value="InterPro"/>
</dbReference>
<dbReference type="GO" id="GO:0008270">
    <property type="term" value="F:zinc ion binding"/>
    <property type="evidence" value="ECO:0007669"/>
    <property type="project" value="InterPro"/>
</dbReference>
<name>A0A9W8QK76_AKAMU</name>
<dbReference type="InterPro" id="IPR036864">
    <property type="entry name" value="Zn2-C6_fun-type_DNA-bd_sf"/>
</dbReference>
<keyword evidence="6" id="KW-0539">Nucleus</keyword>
<dbReference type="EMBL" id="JAJHUN010000003">
    <property type="protein sequence ID" value="KAJ4159993.1"/>
    <property type="molecule type" value="Genomic_DNA"/>
</dbReference>
<dbReference type="KEGG" id="amus:LMH87_007928"/>
<dbReference type="SMART" id="SM00906">
    <property type="entry name" value="Fungal_trans"/>
    <property type="match status" value="1"/>
</dbReference>
<dbReference type="GeneID" id="80895087"/>
<evidence type="ECO:0000256" key="2">
    <source>
        <dbReference type="ARBA" id="ARBA00022723"/>
    </source>
</evidence>
<dbReference type="PANTHER" id="PTHR47540">
    <property type="entry name" value="THIAMINE REPRESSIBLE GENES REGULATORY PROTEIN THI5"/>
    <property type="match status" value="1"/>
</dbReference>
<dbReference type="SUPFAM" id="SSF57701">
    <property type="entry name" value="Zn2/Cys6 DNA-binding domain"/>
    <property type="match status" value="1"/>
</dbReference>
<keyword evidence="10" id="KW-1185">Reference proteome</keyword>
<evidence type="ECO:0000256" key="5">
    <source>
        <dbReference type="ARBA" id="ARBA00023163"/>
    </source>
</evidence>
<keyword evidence="5" id="KW-0804">Transcription</keyword>
<dbReference type="InterPro" id="IPR001138">
    <property type="entry name" value="Zn2Cys6_DnaBD"/>
</dbReference>
<keyword evidence="4" id="KW-0238">DNA-binding</keyword>
<dbReference type="Pfam" id="PF04082">
    <property type="entry name" value="Fungal_trans"/>
    <property type="match status" value="1"/>
</dbReference>
<evidence type="ECO:0000256" key="7">
    <source>
        <dbReference type="SAM" id="MobiDB-lite"/>
    </source>
</evidence>
<dbReference type="GO" id="GO:0045944">
    <property type="term" value="P:positive regulation of transcription by RNA polymerase II"/>
    <property type="evidence" value="ECO:0007669"/>
    <property type="project" value="TreeGrafter"/>
</dbReference>
<gene>
    <name evidence="9" type="ORF">LMH87_007928</name>
</gene>
<accession>A0A9W8QK76</accession>